<feature type="compositionally biased region" description="Polar residues" evidence="1">
    <location>
        <begin position="1"/>
        <end position="14"/>
    </location>
</feature>
<keyword evidence="3" id="KW-1185">Reference proteome</keyword>
<gene>
    <name evidence="2" type="ORF">SMRZ_LOCUS12515</name>
</gene>
<feature type="compositionally biased region" description="Polar residues" evidence="1">
    <location>
        <begin position="24"/>
        <end position="35"/>
    </location>
</feature>
<sequence>MTTYQLKHGSQTSNDRVHTKLQHYGSSSNNQLSGTRHYTSTSLIMKRHLTVWTGGRYGNFFDNKEFLRRSSILSETHMTDYSAK</sequence>
<accession>A0A3P7ZK88</accession>
<name>A0A3P7ZK88_9TREM</name>
<dbReference type="EMBL" id="UZAI01007974">
    <property type="protein sequence ID" value="VDP00742.1"/>
    <property type="molecule type" value="Genomic_DNA"/>
</dbReference>
<organism evidence="2 3">
    <name type="scientific">Schistosoma margrebowiei</name>
    <dbReference type="NCBI Taxonomy" id="48269"/>
    <lineage>
        <taxon>Eukaryota</taxon>
        <taxon>Metazoa</taxon>
        <taxon>Spiralia</taxon>
        <taxon>Lophotrochozoa</taxon>
        <taxon>Platyhelminthes</taxon>
        <taxon>Trematoda</taxon>
        <taxon>Digenea</taxon>
        <taxon>Strigeidida</taxon>
        <taxon>Schistosomatoidea</taxon>
        <taxon>Schistosomatidae</taxon>
        <taxon>Schistosoma</taxon>
    </lineage>
</organism>
<evidence type="ECO:0000313" key="2">
    <source>
        <dbReference type="EMBL" id="VDP00742.1"/>
    </source>
</evidence>
<proteinExistence type="predicted"/>
<dbReference type="AlphaFoldDB" id="A0A3P7ZK88"/>
<evidence type="ECO:0000256" key="1">
    <source>
        <dbReference type="SAM" id="MobiDB-lite"/>
    </source>
</evidence>
<feature type="region of interest" description="Disordered" evidence="1">
    <location>
        <begin position="1"/>
        <end position="35"/>
    </location>
</feature>
<dbReference type="Proteomes" id="UP000277204">
    <property type="component" value="Unassembled WGS sequence"/>
</dbReference>
<protein>
    <submittedName>
        <fullName evidence="2">Uncharacterized protein</fullName>
    </submittedName>
</protein>
<evidence type="ECO:0000313" key="3">
    <source>
        <dbReference type="Proteomes" id="UP000277204"/>
    </source>
</evidence>
<reference evidence="2 3" key="1">
    <citation type="submission" date="2018-11" db="EMBL/GenBank/DDBJ databases">
        <authorList>
            <consortium name="Pathogen Informatics"/>
        </authorList>
    </citation>
    <scope>NUCLEOTIDE SEQUENCE [LARGE SCALE GENOMIC DNA]</scope>
    <source>
        <strain evidence="2 3">Zambia</strain>
    </source>
</reference>